<dbReference type="EMBL" id="SGPL01000760">
    <property type="protein sequence ID" value="THH07654.1"/>
    <property type="molecule type" value="Genomic_DNA"/>
</dbReference>
<dbReference type="GO" id="GO:0003676">
    <property type="term" value="F:nucleic acid binding"/>
    <property type="evidence" value="ECO:0007669"/>
    <property type="project" value="InterPro"/>
</dbReference>
<dbReference type="AlphaFoldDB" id="A0A4S4L844"/>
<name>A0A4S4L844_9AGAM</name>
<accession>A0A4S4L844</accession>
<gene>
    <name evidence="4" type="ORF">EW146_g9250</name>
</gene>
<dbReference type="Pfam" id="PF16297">
    <property type="entry name" value="DUF4939"/>
    <property type="match status" value="1"/>
</dbReference>
<organism evidence="4 5">
    <name type="scientific">Bondarzewia mesenterica</name>
    <dbReference type="NCBI Taxonomy" id="1095465"/>
    <lineage>
        <taxon>Eukaryota</taxon>
        <taxon>Fungi</taxon>
        <taxon>Dikarya</taxon>
        <taxon>Basidiomycota</taxon>
        <taxon>Agaricomycotina</taxon>
        <taxon>Agaricomycetes</taxon>
        <taxon>Russulales</taxon>
        <taxon>Bondarzewiaceae</taxon>
        <taxon>Bondarzewia</taxon>
    </lineage>
</organism>
<dbReference type="SUPFAM" id="SSF57756">
    <property type="entry name" value="Retrovirus zinc finger-like domains"/>
    <property type="match status" value="1"/>
</dbReference>
<comment type="caution">
    <text evidence="4">The sequence shown here is derived from an EMBL/GenBank/DDBJ whole genome shotgun (WGS) entry which is preliminary data.</text>
</comment>
<keyword evidence="5" id="KW-1185">Reference proteome</keyword>
<sequence>MTSTNDKLPDLAKPTSFSGNRTDTKCFLAQCNLYMKARAKNFDNDYAKIAFVLSLMKGGLAEQWAMDYTDVLATTLVTTYADFEKALKAVFEKLNSERNMIDTNMQPPMTTSSRTIPQRSPITMEGGRSSTPIATSHGTLNALSLPIVIPMDIDKSAFRKLDPQERADLQKKGGCFYCRKPEHFAWQCPKRNQHSKGNTKKPFRNRTTELAEEAEEEPSCTDQFRDLMQEATSEDLNSIYMLIEEEGLPLLNF</sequence>
<feature type="region of interest" description="Disordered" evidence="2">
    <location>
        <begin position="102"/>
        <end position="129"/>
    </location>
</feature>
<proteinExistence type="predicted"/>
<dbReference type="InterPro" id="IPR032549">
    <property type="entry name" value="DUF4939"/>
</dbReference>
<keyword evidence="1" id="KW-0507">mRNA processing</keyword>
<dbReference type="InterPro" id="IPR001878">
    <property type="entry name" value="Znf_CCHC"/>
</dbReference>
<dbReference type="InterPro" id="IPR036875">
    <property type="entry name" value="Znf_CCHC_sf"/>
</dbReference>
<evidence type="ECO:0000313" key="4">
    <source>
        <dbReference type="EMBL" id="THH07654.1"/>
    </source>
</evidence>
<dbReference type="Gene3D" id="4.10.60.10">
    <property type="entry name" value="Zinc finger, CCHC-type"/>
    <property type="match status" value="1"/>
</dbReference>
<dbReference type="GO" id="GO:0006397">
    <property type="term" value="P:mRNA processing"/>
    <property type="evidence" value="ECO:0007669"/>
    <property type="project" value="UniProtKB-KW"/>
</dbReference>
<evidence type="ECO:0000256" key="1">
    <source>
        <dbReference type="ARBA" id="ARBA00022664"/>
    </source>
</evidence>
<protein>
    <recommendedName>
        <fullName evidence="3">CCHC-type domain-containing protein</fullName>
    </recommendedName>
</protein>
<evidence type="ECO:0000313" key="5">
    <source>
        <dbReference type="Proteomes" id="UP000310158"/>
    </source>
</evidence>
<feature type="domain" description="CCHC-type" evidence="3">
    <location>
        <begin position="174"/>
        <end position="190"/>
    </location>
</feature>
<dbReference type="SMART" id="SM00343">
    <property type="entry name" value="ZnF_C2HC"/>
    <property type="match status" value="1"/>
</dbReference>
<evidence type="ECO:0000259" key="3">
    <source>
        <dbReference type="SMART" id="SM00343"/>
    </source>
</evidence>
<evidence type="ECO:0000256" key="2">
    <source>
        <dbReference type="SAM" id="MobiDB-lite"/>
    </source>
</evidence>
<reference evidence="4 5" key="1">
    <citation type="submission" date="2019-02" db="EMBL/GenBank/DDBJ databases">
        <title>Genome sequencing of the rare red list fungi Bondarzewia mesenterica.</title>
        <authorList>
            <person name="Buettner E."/>
            <person name="Kellner H."/>
        </authorList>
    </citation>
    <scope>NUCLEOTIDE SEQUENCE [LARGE SCALE GENOMIC DNA]</scope>
    <source>
        <strain evidence="4 5">DSM 108281</strain>
    </source>
</reference>
<dbReference type="Proteomes" id="UP000310158">
    <property type="component" value="Unassembled WGS sequence"/>
</dbReference>
<dbReference type="GO" id="GO:0008270">
    <property type="term" value="F:zinc ion binding"/>
    <property type="evidence" value="ECO:0007669"/>
    <property type="project" value="InterPro"/>
</dbReference>
<dbReference type="OrthoDB" id="3263571at2759"/>
<feature type="compositionally biased region" description="Polar residues" evidence="2">
    <location>
        <begin position="102"/>
        <end position="121"/>
    </location>
</feature>